<comment type="caution">
    <text evidence="12">The sequence shown here is derived from an EMBL/GenBank/DDBJ whole genome shotgun (WGS) entry which is preliminary data.</text>
</comment>
<dbReference type="Pfam" id="PF18269">
    <property type="entry name" value="T3SS_ATPase_C"/>
    <property type="match status" value="1"/>
</dbReference>
<dbReference type="GO" id="GO:0030254">
    <property type="term" value="P:protein secretion by the type III secretion system"/>
    <property type="evidence" value="ECO:0007669"/>
    <property type="project" value="InterPro"/>
</dbReference>
<feature type="domain" description="AAA+ ATPase" evidence="11">
    <location>
        <begin position="199"/>
        <end position="380"/>
    </location>
</feature>
<dbReference type="EC" id="7.4.2.8" evidence="8"/>
<evidence type="ECO:0000256" key="6">
    <source>
        <dbReference type="ARBA" id="ARBA00022927"/>
    </source>
</evidence>
<keyword evidence="4" id="KW-0547">Nucleotide-binding</keyword>
<dbReference type="Gene3D" id="3.40.50.12240">
    <property type="match status" value="1"/>
</dbReference>
<evidence type="ECO:0000256" key="8">
    <source>
        <dbReference type="ARBA" id="ARBA00024382"/>
    </source>
</evidence>
<evidence type="ECO:0000256" key="9">
    <source>
        <dbReference type="ARBA" id="ARBA00034006"/>
    </source>
</evidence>
<dbReference type="GO" id="GO:0016887">
    <property type="term" value="F:ATP hydrolysis activity"/>
    <property type="evidence" value="ECO:0007669"/>
    <property type="project" value="InterPro"/>
</dbReference>
<dbReference type="RefSeq" id="WP_007462658.1">
    <property type="nucleotide sequence ID" value="NZ_AMZO01000003.1"/>
</dbReference>
<evidence type="ECO:0000259" key="11">
    <source>
        <dbReference type="SMART" id="SM00382"/>
    </source>
</evidence>
<evidence type="ECO:0000256" key="4">
    <source>
        <dbReference type="ARBA" id="ARBA00022741"/>
    </source>
</evidence>
<dbReference type="GO" id="GO:0005737">
    <property type="term" value="C:cytoplasm"/>
    <property type="evidence" value="ECO:0007669"/>
    <property type="project" value="UniProtKB-SubCell"/>
</dbReference>
<sequence length="477" mass="52403">MPNREFPTSQADLNPDNSASETLQNSTFNEASDARLISRLNRLHQRIVKPYSCQSAGKVIGVTGNIIRSVLPDAAIGHMCRLETPNQPTLFAEVVGIQSPYALLAPLGESRGISSQTRVINEKRQHEIWVSDAVLGKMLNGLGLPMDGSSLQQAEPQLNKNGQWRPVFNAAPNPMTRPPIAKPIALGVRAIDTMLTMGEGQRMGLFAAAGGGKSTLLSMILANTEAEIVVLALIGERGREVREFVELHMSEEVRKKAVLVIATSDRPSMERARAALVATTIAEHYREQGKKVLLMMDSLTRFARAMREMGLAAGEPPTRRGFPPSVFEQLPLLLERPGNTEQGSISALYTVLVEGDDMTEPVADETRSILDGHIILSRELAAAAHYPAIDVLRSASRVMGQITAPEHRQATEQIRNWMAVYEKSELLIRLGEYQRGTDPATDMAISKQPQIRSLLCQATHEKSPFREGLEQLQSVIR</sequence>
<dbReference type="InterPro" id="IPR005714">
    <property type="entry name" value="ATPase_T3SS_FliI/YscN"/>
</dbReference>
<dbReference type="SUPFAM" id="SSF52540">
    <property type="entry name" value="P-loop containing nucleoside triphosphate hydrolases"/>
    <property type="match status" value="1"/>
</dbReference>
<evidence type="ECO:0000256" key="7">
    <source>
        <dbReference type="ARBA" id="ARBA00022967"/>
    </source>
</evidence>
<evidence type="ECO:0000256" key="3">
    <source>
        <dbReference type="ARBA" id="ARBA00022490"/>
    </source>
</evidence>
<proteinExistence type="predicted"/>
<keyword evidence="7" id="KW-1278">Translocase</keyword>
<evidence type="ECO:0000256" key="5">
    <source>
        <dbReference type="ARBA" id="ARBA00022840"/>
    </source>
</evidence>
<dbReference type="SMART" id="SM00382">
    <property type="entry name" value="AAA"/>
    <property type="match status" value="1"/>
</dbReference>
<accession>L8JIF1</accession>
<dbReference type="InterPro" id="IPR027417">
    <property type="entry name" value="P-loop_NTPase"/>
</dbReference>
<name>L8JIF1_9GAMM</name>
<dbReference type="GO" id="GO:0005524">
    <property type="term" value="F:ATP binding"/>
    <property type="evidence" value="ECO:0007669"/>
    <property type="project" value="UniProtKB-KW"/>
</dbReference>
<feature type="region of interest" description="Disordered" evidence="10">
    <location>
        <begin position="1"/>
        <end position="22"/>
    </location>
</feature>
<dbReference type="InterPro" id="IPR003593">
    <property type="entry name" value="AAA+_ATPase"/>
</dbReference>
<keyword evidence="2" id="KW-0813">Transport</keyword>
<evidence type="ECO:0000256" key="1">
    <source>
        <dbReference type="ARBA" id="ARBA00004496"/>
    </source>
</evidence>
<dbReference type="InterPro" id="IPR050053">
    <property type="entry name" value="ATPase_alpha/beta_chains"/>
</dbReference>
<comment type="subcellular location">
    <subcellularLocation>
        <location evidence="1">Cytoplasm</location>
    </subcellularLocation>
</comment>
<evidence type="ECO:0000256" key="2">
    <source>
        <dbReference type="ARBA" id="ARBA00022448"/>
    </source>
</evidence>
<evidence type="ECO:0000313" key="12">
    <source>
        <dbReference type="EMBL" id="ELR67217.1"/>
    </source>
</evidence>
<reference evidence="12 13" key="1">
    <citation type="submission" date="2012-12" db="EMBL/GenBank/DDBJ databases">
        <title>Genome Assembly of Photobacterium sp. AK15.</title>
        <authorList>
            <person name="Khatri I."/>
            <person name="Vaidya B."/>
            <person name="Srinivas T.N.R."/>
            <person name="Subramanian S."/>
            <person name="Pinnaka A."/>
        </authorList>
    </citation>
    <scope>NUCLEOTIDE SEQUENCE [LARGE SCALE GENOMIC DNA]</scope>
    <source>
        <strain evidence="12 13">AK15</strain>
    </source>
</reference>
<dbReference type="AlphaFoldDB" id="L8JIF1"/>
<dbReference type="GO" id="GO:0046933">
    <property type="term" value="F:proton-transporting ATP synthase activity, rotational mechanism"/>
    <property type="evidence" value="ECO:0007669"/>
    <property type="project" value="TreeGrafter"/>
</dbReference>
<dbReference type="Proteomes" id="UP000011134">
    <property type="component" value="Unassembled WGS sequence"/>
</dbReference>
<dbReference type="GO" id="GO:0030257">
    <property type="term" value="C:type III protein secretion system complex"/>
    <property type="evidence" value="ECO:0007669"/>
    <property type="project" value="InterPro"/>
</dbReference>
<dbReference type="InterPro" id="IPR040627">
    <property type="entry name" value="T3SS_ATPase_C"/>
</dbReference>
<dbReference type="PATRIC" id="fig|1056511.3.peg.787"/>
<dbReference type="FunFam" id="3.40.50.12240:FF:000002">
    <property type="entry name" value="Flagellum-specific ATP synthase FliI"/>
    <property type="match status" value="1"/>
</dbReference>
<dbReference type="InterPro" id="IPR020003">
    <property type="entry name" value="ATPase_a/bsu_AS"/>
</dbReference>
<dbReference type="PANTHER" id="PTHR15184:SF9">
    <property type="entry name" value="SPI-1 TYPE 3 SECRETION SYSTEM ATPASE"/>
    <property type="match status" value="1"/>
</dbReference>
<organism evidence="12 13">
    <name type="scientific">Photobacterium marinum</name>
    <dbReference type="NCBI Taxonomy" id="1056511"/>
    <lineage>
        <taxon>Bacteria</taxon>
        <taxon>Pseudomonadati</taxon>
        <taxon>Pseudomonadota</taxon>
        <taxon>Gammaproteobacteria</taxon>
        <taxon>Vibrionales</taxon>
        <taxon>Vibrionaceae</taxon>
        <taxon>Photobacterium</taxon>
    </lineage>
</organism>
<dbReference type="Pfam" id="PF00006">
    <property type="entry name" value="ATP-synt_ab"/>
    <property type="match status" value="1"/>
</dbReference>
<dbReference type="CDD" id="cd01136">
    <property type="entry name" value="ATPase_flagellum-secretory_path_III"/>
    <property type="match status" value="1"/>
</dbReference>
<dbReference type="GO" id="GO:0008564">
    <property type="term" value="F:protein-exporting ATPase activity"/>
    <property type="evidence" value="ECO:0007669"/>
    <property type="project" value="UniProtKB-EC"/>
</dbReference>
<protein>
    <recommendedName>
        <fullName evidence="8">protein-secreting ATPase</fullName>
        <ecNumber evidence="8">7.4.2.8</ecNumber>
    </recommendedName>
</protein>
<dbReference type="PROSITE" id="PS00152">
    <property type="entry name" value="ATPASE_ALPHA_BETA"/>
    <property type="match status" value="1"/>
</dbReference>
<evidence type="ECO:0000313" key="13">
    <source>
        <dbReference type="Proteomes" id="UP000011134"/>
    </source>
</evidence>
<evidence type="ECO:0000256" key="10">
    <source>
        <dbReference type="SAM" id="MobiDB-lite"/>
    </source>
</evidence>
<gene>
    <name evidence="12" type="ORF">C942_02725</name>
</gene>
<keyword evidence="3" id="KW-0963">Cytoplasm</keyword>
<keyword evidence="13" id="KW-1185">Reference proteome</keyword>
<dbReference type="NCBIfam" id="TIGR01026">
    <property type="entry name" value="fliI_yscN"/>
    <property type="match status" value="1"/>
</dbReference>
<keyword evidence="6" id="KW-0653">Protein transport</keyword>
<dbReference type="EMBL" id="AMZO01000003">
    <property type="protein sequence ID" value="ELR67217.1"/>
    <property type="molecule type" value="Genomic_DNA"/>
</dbReference>
<keyword evidence="5" id="KW-0067">ATP-binding</keyword>
<dbReference type="PANTHER" id="PTHR15184">
    <property type="entry name" value="ATP SYNTHASE"/>
    <property type="match status" value="1"/>
</dbReference>
<dbReference type="InterPro" id="IPR000194">
    <property type="entry name" value="ATPase_F1/V1/A1_a/bsu_nucl-bd"/>
</dbReference>
<comment type="catalytic activity">
    <reaction evidence="9">
        <text>ATP + H2O + cellular proteinSide 1 = ADP + phosphate + cellular proteinSide 2.</text>
        <dbReference type="EC" id="7.4.2.8"/>
    </reaction>
</comment>